<reference evidence="9 10" key="1">
    <citation type="submission" date="2019-08" db="EMBL/GenBank/DDBJ databases">
        <title>Complete genome sequence of Candidatus Uab amorphum.</title>
        <authorList>
            <person name="Shiratori T."/>
            <person name="Suzuki S."/>
            <person name="Kakizawa Y."/>
            <person name="Ishida K."/>
        </authorList>
    </citation>
    <scope>NUCLEOTIDE SEQUENCE [LARGE SCALE GENOMIC DNA]</scope>
    <source>
        <strain evidence="9 10">SRT547</strain>
    </source>
</reference>
<feature type="domain" description="Protein kinase" evidence="8">
    <location>
        <begin position="190"/>
        <end position="452"/>
    </location>
</feature>
<dbReference type="EC" id="2.7.11.1" evidence="1"/>
<dbReference type="KEGG" id="uam:UABAM_02366"/>
<dbReference type="FunFam" id="1.10.510.10:FF:000021">
    <property type="entry name" value="Serine/threonine protein kinase"/>
    <property type="match status" value="1"/>
</dbReference>
<evidence type="ECO:0000256" key="1">
    <source>
        <dbReference type="ARBA" id="ARBA00012513"/>
    </source>
</evidence>
<feature type="transmembrane region" description="Helical" evidence="7">
    <location>
        <begin position="479"/>
        <end position="497"/>
    </location>
</feature>
<evidence type="ECO:0000256" key="7">
    <source>
        <dbReference type="SAM" id="Phobius"/>
    </source>
</evidence>
<keyword evidence="6" id="KW-0067">ATP-binding</keyword>
<dbReference type="AlphaFoldDB" id="A0A5S9IME3"/>
<dbReference type="Gene3D" id="3.30.200.20">
    <property type="entry name" value="Phosphorylase Kinase, domain 1"/>
    <property type="match status" value="1"/>
</dbReference>
<keyword evidence="4" id="KW-0547">Nucleotide-binding</keyword>
<dbReference type="SMART" id="SM00220">
    <property type="entry name" value="S_TKc"/>
    <property type="match status" value="1"/>
</dbReference>
<keyword evidence="5 9" id="KW-0418">Kinase</keyword>
<dbReference type="PANTHER" id="PTHR43289">
    <property type="entry name" value="MITOGEN-ACTIVATED PROTEIN KINASE KINASE KINASE 20-RELATED"/>
    <property type="match status" value="1"/>
</dbReference>
<dbReference type="PROSITE" id="PS50011">
    <property type="entry name" value="PROTEIN_KINASE_DOM"/>
    <property type="match status" value="1"/>
</dbReference>
<name>A0A5S9IME3_UABAM</name>
<evidence type="ECO:0000256" key="4">
    <source>
        <dbReference type="ARBA" id="ARBA00022741"/>
    </source>
</evidence>
<dbReference type="GO" id="GO:0004674">
    <property type="term" value="F:protein serine/threonine kinase activity"/>
    <property type="evidence" value="ECO:0007669"/>
    <property type="project" value="UniProtKB-KW"/>
</dbReference>
<dbReference type="EMBL" id="AP019860">
    <property type="protein sequence ID" value="BBM84011.1"/>
    <property type="molecule type" value="Genomic_DNA"/>
</dbReference>
<keyword evidence="2" id="KW-0723">Serine/threonine-protein kinase</keyword>
<evidence type="ECO:0000313" key="9">
    <source>
        <dbReference type="EMBL" id="BBM84011.1"/>
    </source>
</evidence>
<keyword evidence="10" id="KW-1185">Reference proteome</keyword>
<evidence type="ECO:0000313" key="10">
    <source>
        <dbReference type="Proteomes" id="UP000326354"/>
    </source>
</evidence>
<dbReference type="CDD" id="cd14014">
    <property type="entry name" value="STKc_PknB_like"/>
    <property type="match status" value="1"/>
</dbReference>
<dbReference type="SUPFAM" id="SSF56112">
    <property type="entry name" value="Protein kinase-like (PK-like)"/>
    <property type="match status" value="1"/>
</dbReference>
<dbReference type="Gene3D" id="1.10.510.10">
    <property type="entry name" value="Transferase(Phosphotransferase) domain 1"/>
    <property type="match status" value="1"/>
</dbReference>
<keyword evidence="3" id="KW-0808">Transferase</keyword>
<sequence>MPAISGYALVSILESTQCVPPKIIDTIRKEMEQNPADNILQSLSEKNLIPCDVHENLQNFLLSIHKAFPSQSAKTQRQVNPYLLPDEAKRDILFARIVLSQGYCSLETINKCLEMKSSKAMKKKKLGQIMVSNRFISGNRFIKVQKEIELKLEKKDLDTIIFEDKMTRIASSEGKLQLIETSIPKNFGSYNIISEIARGGMGVVYKAWDDQLKRTVALKVLRQWECPSVEETQRFQREARLAASLQHPNIVNIYDADVIDGVNYFTMDYVEGQPLSLYLKENQLAYREILKIIYDVALALDYAHSKNVIHRDVKPGNIMIDKNGKPRLTDFGLAKALNADSVFITQSGKTIGTPAYMSPEQACGKNTIDARSDIYSLGAILYEMVTGQPPFAGESFGLVIADVISKEPKKPSRINPYLPPDIEVISLKAMSKELEHRYSSAKEMAEDINRYLFGENIKAKLNSDLFKVWKNSSIALNKLIPSFLLILIVFGIVMWNIRESMQHDKDRNLLQETHMLLEKHNFILAKDVAQKIQQNDMQKQSNEALNETACLLVAKAQQYLNLYTKNLENVEVKTNYNNIIHAFNKAKNAQILIGNSKQVKSILQRIYTLNLEIATKHQNAEHELWFRSCLQQLRDIEKNR</sequence>
<protein>
    <recommendedName>
        <fullName evidence="1">non-specific serine/threonine protein kinase</fullName>
        <ecNumber evidence="1">2.7.11.1</ecNumber>
    </recommendedName>
</protein>
<organism evidence="9 10">
    <name type="scientific">Uabimicrobium amorphum</name>
    <dbReference type="NCBI Taxonomy" id="2596890"/>
    <lineage>
        <taxon>Bacteria</taxon>
        <taxon>Pseudomonadati</taxon>
        <taxon>Planctomycetota</taxon>
        <taxon>Candidatus Uabimicrobiia</taxon>
        <taxon>Candidatus Uabimicrobiales</taxon>
        <taxon>Candidatus Uabimicrobiaceae</taxon>
        <taxon>Candidatus Uabimicrobium</taxon>
    </lineage>
</organism>
<keyword evidence="7" id="KW-0812">Transmembrane</keyword>
<dbReference type="GO" id="GO:0005524">
    <property type="term" value="F:ATP binding"/>
    <property type="evidence" value="ECO:0007669"/>
    <property type="project" value="UniProtKB-KW"/>
</dbReference>
<dbReference type="PANTHER" id="PTHR43289:SF6">
    <property type="entry name" value="SERINE_THREONINE-PROTEIN KINASE NEKL-3"/>
    <property type="match status" value="1"/>
</dbReference>
<gene>
    <name evidence="9" type="ORF">UABAM_02366</name>
</gene>
<dbReference type="RefSeq" id="WP_173013260.1">
    <property type="nucleotide sequence ID" value="NZ_JAZFBD010000028.1"/>
</dbReference>
<keyword evidence="7" id="KW-1133">Transmembrane helix</keyword>
<dbReference type="Pfam" id="PF00069">
    <property type="entry name" value="Pkinase"/>
    <property type="match status" value="1"/>
</dbReference>
<evidence type="ECO:0000256" key="6">
    <source>
        <dbReference type="ARBA" id="ARBA00022840"/>
    </source>
</evidence>
<evidence type="ECO:0000256" key="3">
    <source>
        <dbReference type="ARBA" id="ARBA00022679"/>
    </source>
</evidence>
<dbReference type="PROSITE" id="PS00108">
    <property type="entry name" value="PROTEIN_KINASE_ST"/>
    <property type="match status" value="1"/>
</dbReference>
<dbReference type="InterPro" id="IPR008271">
    <property type="entry name" value="Ser/Thr_kinase_AS"/>
</dbReference>
<evidence type="ECO:0000256" key="2">
    <source>
        <dbReference type="ARBA" id="ARBA00022527"/>
    </source>
</evidence>
<dbReference type="Proteomes" id="UP000326354">
    <property type="component" value="Chromosome"/>
</dbReference>
<evidence type="ECO:0000256" key="5">
    <source>
        <dbReference type="ARBA" id="ARBA00022777"/>
    </source>
</evidence>
<dbReference type="InterPro" id="IPR011009">
    <property type="entry name" value="Kinase-like_dom_sf"/>
</dbReference>
<dbReference type="InterPro" id="IPR000719">
    <property type="entry name" value="Prot_kinase_dom"/>
</dbReference>
<proteinExistence type="predicted"/>
<evidence type="ECO:0000259" key="8">
    <source>
        <dbReference type="PROSITE" id="PS50011"/>
    </source>
</evidence>
<accession>A0A5S9IME3</accession>
<keyword evidence="7" id="KW-0472">Membrane</keyword>